<reference evidence="1 2" key="2">
    <citation type="journal article" date="2022" name="Mol. Ecol. Resour.">
        <title>The genomes of chicory, endive, great burdock and yacon provide insights into Asteraceae paleo-polyploidization history and plant inulin production.</title>
        <authorList>
            <person name="Fan W."/>
            <person name="Wang S."/>
            <person name="Wang H."/>
            <person name="Wang A."/>
            <person name="Jiang F."/>
            <person name="Liu H."/>
            <person name="Zhao H."/>
            <person name="Xu D."/>
            <person name="Zhang Y."/>
        </authorList>
    </citation>
    <scope>NUCLEOTIDE SEQUENCE [LARGE SCALE GENOMIC DNA]</scope>
    <source>
        <strain evidence="2">cv. Niubang</strain>
    </source>
</reference>
<sequence length="636" mass="73382">MLMLTKAFQKKFYKKPSSNSQRYTSGPSNYVHKERFEGKRLEERKPEERRYKAEEIKHPEPPTCYNCGRPGHFAKDFRRPKVQNSDYYKNKMLLAKQQEAGKALMAEDEFWLDQSDEEDDKDEKDETAHLCFMGKMEIEVEADSDEEENEEVCVLVESDFLNQMHVMMTKLQELKLKLKHEKGVIQNRNQSIQKLSDNIVENNVLVETLHKDIDTGAKQKTIILKQIAETNSKLRKSVFDFKELTKLHSSTSKESESLLSKLKALEEKLYKLGQTEQTIHLNEPKEEIEKWGLGYENPHYLKKGISEVPALYDLTFLKLARRIPELEVFWTGLSKEDEAKETEKRKKSSKVHLPFRYAKLNNSYNDDPIYQKKSLSNDFFQSYSVKEMEAKPIKGKIYVPPLILESKISELETSLADERLLIDIEQKVFSTVLKNTVLSKASKSNDMFGSTERGFDFLNSDGVLDDCFDQFDFNAKLPNHSSFVVNSFGKTSMLEKVAKSTKVDKSVSVKTKNAKGKKKSQHLQKPITTGNPKKMHSVVSQRSNSQVSNVSDLSKKSIGVKSQWQPKQEIDKTDKSFCSVDCNKTKPSKDVLIANVATIKPKLFIYRKKYSMKQLFQLRLSARKSSYYDKHAYASC</sequence>
<name>A0ACB9C763_ARCLA</name>
<reference evidence="2" key="1">
    <citation type="journal article" date="2022" name="Mol. Ecol. Resour.">
        <title>The genomes of chicory, endive, great burdock and yacon provide insights into Asteraceae palaeo-polyploidization history and plant inulin production.</title>
        <authorList>
            <person name="Fan W."/>
            <person name="Wang S."/>
            <person name="Wang H."/>
            <person name="Wang A."/>
            <person name="Jiang F."/>
            <person name="Liu H."/>
            <person name="Zhao H."/>
            <person name="Xu D."/>
            <person name="Zhang Y."/>
        </authorList>
    </citation>
    <scope>NUCLEOTIDE SEQUENCE [LARGE SCALE GENOMIC DNA]</scope>
    <source>
        <strain evidence="2">cv. Niubang</strain>
    </source>
</reference>
<proteinExistence type="predicted"/>
<organism evidence="1 2">
    <name type="scientific">Arctium lappa</name>
    <name type="common">Greater burdock</name>
    <name type="synonym">Lappa major</name>
    <dbReference type="NCBI Taxonomy" id="4217"/>
    <lineage>
        <taxon>Eukaryota</taxon>
        <taxon>Viridiplantae</taxon>
        <taxon>Streptophyta</taxon>
        <taxon>Embryophyta</taxon>
        <taxon>Tracheophyta</taxon>
        <taxon>Spermatophyta</taxon>
        <taxon>Magnoliopsida</taxon>
        <taxon>eudicotyledons</taxon>
        <taxon>Gunneridae</taxon>
        <taxon>Pentapetalae</taxon>
        <taxon>asterids</taxon>
        <taxon>campanulids</taxon>
        <taxon>Asterales</taxon>
        <taxon>Asteraceae</taxon>
        <taxon>Carduoideae</taxon>
        <taxon>Cardueae</taxon>
        <taxon>Arctiinae</taxon>
        <taxon>Arctium</taxon>
    </lineage>
</organism>
<dbReference type="EMBL" id="CM042051">
    <property type="protein sequence ID" value="KAI3730157.1"/>
    <property type="molecule type" value="Genomic_DNA"/>
</dbReference>
<protein>
    <submittedName>
        <fullName evidence="1">Uncharacterized protein</fullName>
    </submittedName>
</protein>
<gene>
    <name evidence="1" type="ORF">L6452_18833</name>
</gene>
<accession>A0ACB9C763</accession>
<dbReference type="Proteomes" id="UP001055879">
    <property type="component" value="Linkage Group LG05"/>
</dbReference>
<keyword evidence="2" id="KW-1185">Reference proteome</keyword>
<evidence type="ECO:0000313" key="1">
    <source>
        <dbReference type="EMBL" id="KAI3730157.1"/>
    </source>
</evidence>
<evidence type="ECO:0000313" key="2">
    <source>
        <dbReference type="Proteomes" id="UP001055879"/>
    </source>
</evidence>
<comment type="caution">
    <text evidence="1">The sequence shown here is derived from an EMBL/GenBank/DDBJ whole genome shotgun (WGS) entry which is preliminary data.</text>
</comment>